<dbReference type="PANTHER" id="PTHR30619">
    <property type="entry name" value="DNA INTERNALIZATION/COMPETENCE PROTEIN COMEC/REC2"/>
    <property type="match status" value="1"/>
</dbReference>
<evidence type="ECO:0000313" key="9">
    <source>
        <dbReference type="Proteomes" id="UP000178450"/>
    </source>
</evidence>
<dbReference type="PANTHER" id="PTHR30619:SF1">
    <property type="entry name" value="RECOMBINATION PROTEIN 2"/>
    <property type="match status" value="1"/>
</dbReference>
<name>A0A1F7K9X8_9BACT</name>
<feature type="transmembrane region" description="Helical" evidence="6">
    <location>
        <begin position="44"/>
        <end position="63"/>
    </location>
</feature>
<dbReference type="Proteomes" id="UP000178450">
    <property type="component" value="Unassembled WGS sequence"/>
</dbReference>
<dbReference type="AlphaFoldDB" id="A0A1F7K9X8"/>
<feature type="domain" description="ComEC/Rec2-related protein" evidence="7">
    <location>
        <begin position="24"/>
        <end position="251"/>
    </location>
</feature>
<dbReference type="InterPro" id="IPR004477">
    <property type="entry name" value="ComEC_N"/>
</dbReference>
<reference evidence="8 9" key="1">
    <citation type="journal article" date="2016" name="Nat. Commun.">
        <title>Thousands of microbial genomes shed light on interconnected biogeochemical processes in an aquifer system.</title>
        <authorList>
            <person name="Anantharaman K."/>
            <person name="Brown C.T."/>
            <person name="Hug L.A."/>
            <person name="Sharon I."/>
            <person name="Castelle C.J."/>
            <person name="Probst A.J."/>
            <person name="Thomas B.C."/>
            <person name="Singh A."/>
            <person name="Wilkins M.J."/>
            <person name="Karaoz U."/>
            <person name="Brodie E.L."/>
            <person name="Williams K.H."/>
            <person name="Hubbard S.S."/>
            <person name="Banfield J.F."/>
        </authorList>
    </citation>
    <scope>NUCLEOTIDE SEQUENCE [LARGE SCALE GENOMIC DNA]</scope>
</reference>
<protein>
    <recommendedName>
        <fullName evidence="7">ComEC/Rec2-related protein domain-containing protein</fullName>
    </recommendedName>
</protein>
<dbReference type="InterPro" id="IPR052159">
    <property type="entry name" value="Competence_DNA_uptake"/>
</dbReference>
<feature type="transmembrane region" description="Helical" evidence="6">
    <location>
        <begin position="197"/>
        <end position="221"/>
    </location>
</feature>
<evidence type="ECO:0000256" key="3">
    <source>
        <dbReference type="ARBA" id="ARBA00022692"/>
    </source>
</evidence>
<evidence type="ECO:0000313" key="8">
    <source>
        <dbReference type="EMBL" id="OGK64676.1"/>
    </source>
</evidence>
<comment type="caution">
    <text evidence="8">The sequence shown here is derived from an EMBL/GenBank/DDBJ whole genome shotgun (WGS) entry which is preliminary data.</text>
</comment>
<keyword evidence="2" id="KW-1003">Cell membrane</keyword>
<sequence>MIDYLVRPFFQYLPTDLGAIAAAMIWGQKQYLTSQQYQVWQTTGLLHLLVLSGQNITLLVNFLQIFTKRLGLKWQLLITILVAIFYLVIFGTEAPIVRASVMAILSSLVIFEQTTTPPLYLLLLTASLMVIVKPEWLTSLSFQLSFAATLGILVFYPYFQARFKFKSALSKMFFVSLSAQLLTTPLLLVTFREISVLALFINTLVALLVEPIMLVGIITSLAGNWIDIINMALSLILFGLLGILNWLVNVCYPLSLLMQLRI</sequence>
<organism evidence="8 9">
    <name type="scientific">Candidatus Roizmanbacteria bacterium RIFOXYA1_FULL_41_12</name>
    <dbReference type="NCBI Taxonomy" id="1802082"/>
    <lineage>
        <taxon>Bacteria</taxon>
        <taxon>Candidatus Roizmaniibacteriota</taxon>
    </lineage>
</organism>
<dbReference type="NCBIfam" id="TIGR00360">
    <property type="entry name" value="ComEC_N-term"/>
    <property type="match status" value="1"/>
</dbReference>
<evidence type="ECO:0000256" key="5">
    <source>
        <dbReference type="ARBA" id="ARBA00023136"/>
    </source>
</evidence>
<comment type="subcellular location">
    <subcellularLocation>
        <location evidence="1">Cell membrane</location>
        <topology evidence="1">Multi-pass membrane protein</topology>
    </subcellularLocation>
</comment>
<dbReference type="EMBL" id="MGBG01000017">
    <property type="protein sequence ID" value="OGK64676.1"/>
    <property type="molecule type" value="Genomic_DNA"/>
</dbReference>
<evidence type="ECO:0000259" key="7">
    <source>
        <dbReference type="Pfam" id="PF03772"/>
    </source>
</evidence>
<feature type="transmembrane region" description="Helical" evidence="6">
    <location>
        <begin position="228"/>
        <end position="248"/>
    </location>
</feature>
<feature type="transmembrane region" description="Helical" evidence="6">
    <location>
        <begin position="140"/>
        <end position="159"/>
    </location>
</feature>
<feature type="transmembrane region" description="Helical" evidence="6">
    <location>
        <begin position="70"/>
        <end position="89"/>
    </location>
</feature>
<evidence type="ECO:0000256" key="2">
    <source>
        <dbReference type="ARBA" id="ARBA00022475"/>
    </source>
</evidence>
<keyword evidence="3 6" id="KW-0812">Transmembrane</keyword>
<dbReference type="GO" id="GO:0005886">
    <property type="term" value="C:plasma membrane"/>
    <property type="evidence" value="ECO:0007669"/>
    <property type="project" value="UniProtKB-SubCell"/>
</dbReference>
<evidence type="ECO:0000256" key="1">
    <source>
        <dbReference type="ARBA" id="ARBA00004651"/>
    </source>
</evidence>
<proteinExistence type="predicted"/>
<dbReference type="Pfam" id="PF03772">
    <property type="entry name" value="Competence"/>
    <property type="match status" value="1"/>
</dbReference>
<feature type="transmembrane region" description="Helical" evidence="6">
    <location>
        <begin position="171"/>
        <end position="191"/>
    </location>
</feature>
<gene>
    <name evidence="8" type="ORF">A2209_01275</name>
</gene>
<keyword evidence="4 6" id="KW-1133">Transmembrane helix</keyword>
<keyword evidence="5 6" id="KW-0472">Membrane</keyword>
<evidence type="ECO:0000256" key="4">
    <source>
        <dbReference type="ARBA" id="ARBA00022989"/>
    </source>
</evidence>
<accession>A0A1F7K9X8</accession>
<evidence type="ECO:0000256" key="6">
    <source>
        <dbReference type="SAM" id="Phobius"/>
    </source>
</evidence>